<dbReference type="GO" id="GO:0030170">
    <property type="term" value="F:pyridoxal phosphate binding"/>
    <property type="evidence" value="ECO:0007669"/>
    <property type="project" value="InterPro"/>
</dbReference>
<keyword evidence="4" id="KW-0456">Lyase</keyword>
<dbReference type="Gene3D" id="3.40.50.1100">
    <property type="match status" value="3"/>
</dbReference>
<dbReference type="NCBIfam" id="NF006058">
    <property type="entry name" value="PRK08206.1"/>
    <property type="match status" value="1"/>
</dbReference>
<evidence type="ECO:0000313" key="4">
    <source>
        <dbReference type="EMBL" id="MBB5405770.1"/>
    </source>
</evidence>
<comment type="cofactor">
    <cofactor evidence="1">
        <name>pyridoxal 5'-phosphate</name>
        <dbReference type="ChEBI" id="CHEBI:597326"/>
    </cofactor>
</comment>
<feature type="domain" description="Tryptophan synthase beta chain-like PALP" evidence="3">
    <location>
        <begin position="48"/>
        <end position="377"/>
    </location>
</feature>
<protein>
    <submittedName>
        <fullName evidence="4">Diaminopropionate ammonia-lyase</fullName>
        <ecNumber evidence="4">4.3.1.15</ecNumber>
    </submittedName>
</protein>
<reference evidence="4 5" key="1">
    <citation type="submission" date="2020-08" db="EMBL/GenBank/DDBJ databases">
        <title>Genomic Encyclopedia of Type Strains, Phase IV (KMG-V): Genome sequencing to study the core and pangenomes of soil and plant-associated prokaryotes.</title>
        <authorList>
            <person name="Whitman W."/>
        </authorList>
    </citation>
    <scope>NUCLEOTIDE SEQUENCE [LARGE SCALE GENOMIC DNA]</scope>
    <source>
        <strain evidence="4 5">JPY162</strain>
    </source>
</reference>
<evidence type="ECO:0000256" key="1">
    <source>
        <dbReference type="ARBA" id="ARBA00001933"/>
    </source>
</evidence>
<organism evidence="4 5">
    <name type="scientific">Paraburkholderia youngii</name>
    <dbReference type="NCBI Taxonomy" id="2782701"/>
    <lineage>
        <taxon>Bacteria</taxon>
        <taxon>Pseudomonadati</taxon>
        <taxon>Pseudomonadota</taxon>
        <taxon>Betaproteobacteria</taxon>
        <taxon>Burkholderiales</taxon>
        <taxon>Burkholderiaceae</taxon>
        <taxon>Paraburkholderia</taxon>
    </lineage>
</organism>
<gene>
    <name evidence="4" type="ORF">HDG41_007866</name>
</gene>
<comment type="caution">
    <text evidence="4">The sequence shown here is derived from an EMBL/GenBank/DDBJ whole genome shotgun (WGS) entry which is preliminary data.</text>
</comment>
<keyword evidence="2" id="KW-0663">Pyridoxal phosphate</keyword>
<dbReference type="Proteomes" id="UP000592820">
    <property type="component" value="Unassembled WGS sequence"/>
</dbReference>
<dbReference type="SUPFAM" id="SSF53686">
    <property type="entry name" value="Tryptophan synthase beta subunit-like PLP-dependent enzymes"/>
    <property type="match status" value="1"/>
</dbReference>
<evidence type="ECO:0000259" key="3">
    <source>
        <dbReference type="Pfam" id="PF00291"/>
    </source>
</evidence>
<dbReference type="Pfam" id="PF00291">
    <property type="entry name" value="PALP"/>
    <property type="match status" value="1"/>
</dbReference>
<dbReference type="InterPro" id="IPR010081">
    <property type="entry name" value="DiNH2opropionate_NH3_lyase"/>
</dbReference>
<proteinExistence type="predicted"/>
<sequence>MTKLVSGPLGFLLNPQPPRQHPYHLGGLSEILNLHALNEARAEITTWPGYAVTPLVALQGLASKAGLGNILYKDEGSRFGLGSFKALGGAYAVLRYLKKEVSRQLGVEPDTSSLIRGEHREIIEMLTVVCATDGNHGKSVAWGARNFGCKCVIYVHAHVSQARRDAIAAYGASVLEVKGAYDDAVRKAADDALENGWQVISDTSYEGYTEVPRDVMQGYGIIAAEAATQFPAGVRPTHVFVQGGVGGVAASLCSWFWESYGSDAPRFIIVEPANADCLIRSAGAGKPTPAAGDLDTIMAGLACGEVSVIAWEILREGADAFLTVTDEAAASCMRLLADAPFGDARVVAGESAVAGLAGVLLAATDPEKRKALGLSESSVVMLVGTEGATDPALYEQIVGRSADAVRDSMLQVADA</sequence>
<evidence type="ECO:0000256" key="2">
    <source>
        <dbReference type="ARBA" id="ARBA00022898"/>
    </source>
</evidence>
<dbReference type="PANTHER" id="PTHR42937:SF1">
    <property type="entry name" value="DIAMINOPROPIONATE AMMONIA-LYASE"/>
    <property type="match status" value="1"/>
</dbReference>
<accession>A0A7W8LEZ4</accession>
<name>A0A7W8LEZ4_9BURK</name>
<dbReference type="AlphaFoldDB" id="A0A7W8LEZ4"/>
<dbReference type="InterPro" id="IPR036052">
    <property type="entry name" value="TrpB-like_PALP_sf"/>
</dbReference>
<dbReference type="InterPro" id="IPR001926">
    <property type="entry name" value="TrpB-like_PALP"/>
</dbReference>
<dbReference type="PANTHER" id="PTHR42937">
    <property type="match status" value="1"/>
</dbReference>
<evidence type="ECO:0000313" key="5">
    <source>
        <dbReference type="Proteomes" id="UP000592820"/>
    </source>
</evidence>
<dbReference type="RefSeq" id="WP_311733570.1">
    <property type="nucleotide sequence ID" value="NZ_JACHDE010000042.1"/>
</dbReference>
<dbReference type="EC" id="4.3.1.15" evidence="4"/>
<dbReference type="NCBIfam" id="TIGR01747">
    <property type="entry name" value="diampropi_NH3ly"/>
    <property type="match status" value="1"/>
</dbReference>
<dbReference type="GO" id="GO:0008838">
    <property type="term" value="F:diaminopropionate ammonia-lyase activity"/>
    <property type="evidence" value="ECO:0007669"/>
    <property type="project" value="UniProtKB-EC"/>
</dbReference>
<dbReference type="EMBL" id="JACHDE010000042">
    <property type="protein sequence ID" value="MBB5405770.1"/>
    <property type="molecule type" value="Genomic_DNA"/>
</dbReference>